<evidence type="ECO:0000256" key="1">
    <source>
        <dbReference type="SAM" id="MobiDB-lite"/>
    </source>
</evidence>
<feature type="compositionally biased region" description="Basic and acidic residues" evidence="1">
    <location>
        <begin position="40"/>
        <end position="52"/>
    </location>
</feature>
<gene>
    <name evidence="2" type="ORF">FIBSPDRAFT_954836</name>
</gene>
<name>A0A166IVV5_9AGAM</name>
<dbReference type="OrthoDB" id="3261928at2759"/>
<evidence type="ECO:0000313" key="2">
    <source>
        <dbReference type="EMBL" id="KZP20225.1"/>
    </source>
</evidence>
<dbReference type="AlphaFoldDB" id="A0A166IVV5"/>
<feature type="region of interest" description="Disordered" evidence="1">
    <location>
        <begin position="33"/>
        <end position="80"/>
    </location>
</feature>
<keyword evidence="3" id="KW-1185">Reference proteome</keyword>
<sequence length="604" mass="65900">MANSDQEAIDHYCRLYPTRGTFTQVVSWPTLAPQLVPPGEPDRVHDNSEDGQNRGGDAVPNVGEAPPASQQQLSDAVEESEETAGQLVYVTMLFQEVVSTAPVGRAAKAKSKASSLVKTLRLDMDGIGRCDFIRAWLAPHRMEEKYKPNPARGPPFKLWFQGSSGGKAGAATIETDTEFDLLLKTLLKKTASCIVNVSFDIDEIQGFRCLKRMLAHEDDDPAAADAELGRGNKVPRIEDYDETQQLHGAFIVRLKREWKCEEHREISRDLATRCRPGQLLLPSAVLGPNTGTWAEPHHIILPYHGPCVDRGPNEHRVIMRPPARVIASAPSFARSTSRPLHNPYTSPHACSNLVGISPRRLAVLTTCPDKERVYNHALFRSPSYPLPYAHAPDDNIPTAISGVSLSLLSLPGGGQHLGLNNRRLTVWAAAMAAGEVTKYVPPNIEEFDGVRNGNTTPARPRGRHGPCPANPSPPPTPSTSAIDTNNLLLAFLASQLPNKGSANGSSDTPSTPKRPRIVTIPFSPAPNEDDELVACLEDFARTKKINIIAAAPALEALALTPDIIPDMKLDRVCEITGLVEGQGMKFQKYCRAWSARTDEKRRAT</sequence>
<dbReference type="Proteomes" id="UP000076532">
    <property type="component" value="Unassembled WGS sequence"/>
</dbReference>
<reference evidence="2 3" key="1">
    <citation type="journal article" date="2016" name="Mol. Biol. Evol.">
        <title>Comparative Genomics of Early-Diverging Mushroom-Forming Fungi Provides Insights into the Origins of Lignocellulose Decay Capabilities.</title>
        <authorList>
            <person name="Nagy L.G."/>
            <person name="Riley R."/>
            <person name="Tritt A."/>
            <person name="Adam C."/>
            <person name="Daum C."/>
            <person name="Floudas D."/>
            <person name="Sun H."/>
            <person name="Yadav J.S."/>
            <person name="Pangilinan J."/>
            <person name="Larsson K.H."/>
            <person name="Matsuura K."/>
            <person name="Barry K."/>
            <person name="Labutti K."/>
            <person name="Kuo R."/>
            <person name="Ohm R.A."/>
            <person name="Bhattacharya S.S."/>
            <person name="Shirouzu T."/>
            <person name="Yoshinaga Y."/>
            <person name="Martin F.M."/>
            <person name="Grigoriev I.V."/>
            <person name="Hibbett D.S."/>
        </authorList>
    </citation>
    <scope>NUCLEOTIDE SEQUENCE [LARGE SCALE GENOMIC DNA]</scope>
    <source>
        <strain evidence="2 3">CBS 109695</strain>
    </source>
</reference>
<evidence type="ECO:0000313" key="3">
    <source>
        <dbReference type="Proteomes" id="UP000076532"/>
    </source>
</evidence>
<feature type="region of interest" description="Disordered" evidence="1">
    <location>
        <begin position="445"/>
        <end position="481"/>
    </location>
</feature>
<dbReference type="EMBL" id="KV417557">
    <property type="protein sequence ID" value="KZP20225.1"/>
    <property type="molecule type" value="Genomic_DNA"/>
</dbReference>
<protein>
    <submittedName>
        <fullName evidence="2">Uncharacterized protein</fullName>
    </submittedName>
</protein>
<proteinExistence type="predicted"/>
<accession>A0A166IVV5</accession>
<organism evidence="2 3">
    <name type="scientific">Athelia psychrophila</name>
    <dbReference type="NCBI Taxonomy" id="1759441"/>
    <lineage>
        <taxon>Eukaryota</taxon>
        <taxon>Fungi</taxon>
        <taxon>Dikarya</taxon>
        <taxon>Basidiomycota</taxon>
        <taxon>Agaricomycotina</taxon>
        <taxon>Agaricomycetes</taxon>
        <taxon>Agaricomycetidae</taxon>
        <taxon>Atheliales</taxon>
        <taxon>Atheliaceae</taxon>
        <taxon>Athelia</taxon>
    </lineage>
</organism>
<feature type="compositionally biased region" description="Pro residues" evidence="1">
    <location>
        <begin position="468"/>
        <end position="477"/>
    </location>
</feature>